<dbReference type="InterPro" id="IPR035437">
    <property type="entry name" value="SNase_OB-fold_sf"/>
</dbReference>
<evidence type="ECO:0000259" key="6">
    <source>
        <dbReference type="PROSITE" id="PS50830"/>
    </source>
</evidence>
<keyword evidence="1" id="KW-0540">Nuclease</keyword>
<accession>A0ABW8I7C6</accession>
<name>A0ABW8I7C6_9BACI</name>
<organism evidence="7 8">
    <name type="scientific">Bacillus lumedeiriae</name>
    <dbReference type="NCBI Taxonomy" id="3058829"/>
    <lineage>
        <taxon>Bacteria</taxon>
        <taxon>Bacillati</taxon>
        <taxon>Bacillota</taxon>
        <taxon>Bacilli</taxon>
        <taxon>Bacillales</taxon>
        <taxon>Bacillaceae</taxon>
        <taxon>Bacillus</taxon>
    </lineage>
</organism>
<evidence type="ECO:0000256" key="1">
    <source>
        <dbReference type="ARBA" id="ARBA00022722"/>
    </source>
</evidence>
<dbReference type="PROSITE" id="PS01284">
    <property type="entry name" value="TNASE_2"/>
    <property type="match status" value="1"/>
</dbReference>
<feature type="region of interest" description="Disordered" evidence="4">
    <location>
        <begin position="28"/>
        <end position="56"/>
    </location>
</feature>
<dbReference type="EMBL" id="JAUIYO010000002">
    <property type="protein sequence ID" value="MFK2825114.1"/>
    <property type="molecule type" value="Genomic_DNA"/>
</dbReference>
<dbReference type="PANTHER" id="PTHR12302:SF3">
    <property type="entry name" value="SERINE_THREONINE-PROTEIN KINASE 31"/>
    <property type="match status" value="1"/>
</dbReference>
<feature type="chain" id="PRO_5046992606" evidence="5">
    <location>
        <begin position="23"/>
        <end position="268"/>
    </location>
</feature>
<feature type="compositionally biased region" description="Basic and acidic residues" evidence="4">
    <location>
        <begin position="37"/>
        <end position="47"/>
    </location>
</feature>
<dbReference type="PANTHER" id="PTHR12302">
    <property type="entry name" value="EBNA2 BINDING PROTEIN P100"/>
    <property type="match status" value="1"/>
</dbReference>
<gene>
    <name evidence="7" type="ORF">QYG89_05355</name>
</gene>
<keyword evidence="8" id="KW-1185">Reference proteome</keyword>
<evidence type="ECO:0000256" key="3">
    <source>
        <dbReference type="ARBA" id="ARBA00022801"/>
    </source>
</evidence>
<keyword evidence="3" id="KW-0378">Hydrolase</keyword>
<dbReference type="InterPro" id="IPR002071">
    <property type="entry name" value="Thermonucl_AS"/>
</dbReference>
<evidence type="ECO:0000313" key="8">
    <source>
        <dbReference type="Proteomes" id="UP001619911"/>
    </source>
</evidence>
<dbReference type="SUPFAM" id="SSF50199">
    <property type="entry name" value="Staphylococcal nuclease"/>
    <property type="match status" value="1"/>
</dbReference>
<dbReference type="PROSITE" id="PS50830">
    <property type="entry name" value="TNASE_3"/>
    <property type="match status" value="1"/>
</dbReference>
<dbReference type="InterPro" id="IPR016071">
    <property type="entry name" value="Staphylococal_nuclease_OB-fold"/>
</dbReference>
<dbReference type="SMART" id="SM00318">
    <property type="entry name" value="SNc"/>
    <property type="match status" value="1"/>
</dbReference>
<evidence type="ECO:0000256" key="5">
    <source>
        <dbReference type="SAM" id="SignalP"/>
    </source>
</evidence>
<dbReference type="CDD" id="cd00175">
    <property type="entry name" value="SNc"/>
    <property type="match status" value="1"/>
</dbReference>
<dbReference type="PROSITE" id="PS51257">
    <property type="entry name" value="PROKAR_LIPOPROTEIN"/>
    <property type="match status" value="1"/>
</dbReference>
<evidence type="ECO:0000313" key="7">
    <source>
        <dbReference type="EMBL" id="MFK2825114.1"/>
    </source>
</evidence>
<dbReference type="Gene3D" id="2.40.50.90">
    <property type="match status" value="1"/>
</dbReference>
<dbReference type="Proteomes" id="UP001619911">
    <property type="component" value="Unassembled WGS sequence"/>
</dbReference>
<dbReference type="RefSeq" id="WP_404315330.1">
    <property type="nucleotide sequence ID" value="NZ_JAUIYO010000002.1"/>
</dbReference>
<dbReference type="Pfam" id="PF00565">
    <property type="entry name" value="SNase"/>
    <property type="match status" value="1"/>
</dbReference>
<proteinExistence type="predicted"/>
<evidence type="ECO:0000256" key="4">
    <source>
        <dbReference type="SAM" id="MobiDB-lite"/>
    </source>
</evidence>
<evidence type="ECO:0000256" key="2">
    <source>
        <dbReference type="ARBA" id="ARBA00022759"/>
    </source>
</evidence>
<comment type="caution">
    <text evidence="7">The sequence shown here is derived from an EMBL/GenBank/DDBJ whole genome shotgun (WGS) entry which is preliminary data.</text>
</comment>
<reference evidence="7 8" key="1">
    <citation type="submission" date="2023-07" db="EMBL/GenBank/DDBJ databases">
        <title>Bacillus lucianemedeirus sp. nov, a new species isolated from an immunobiological production facility.</title>
        <authorList>
            <person name="Costa L.V."/>
            <person name="Miranda R.V.S.L."/>
            <person name="Brandao M.L.L."/>
            <person name="Reis C.M.F."/>
            <person name="Frazao A.M."/>
            <person name="Cruz F.V."/>
            <person name="Baio P.V.P."/>
            <person name="Veras J.F.C."/>
            <person name="Ramos J.N."/>
            <person name="Vieira V."/>
        </authorList>
    </citation>
    <scope>NUCLEOTIDE SEQUENCE [LARGE SCALE GENOMIC DNA]</scope>
    <source>
        <strain evidence="7 8">B190/17</strain>
    </source>
</reference>
<protein>
    <submittedName>
        <fullName evidence="7">Thermonuclease family protein</fullName>
    </submittedName>
</protein>
<keyword evidence="5" id="KW-0732">Signal</keyword>
<feature type="domain" description="TNase-like" evidence="6">
    <location>
        <begin position="63"/>
        <end position="195"/>
    </location>
</feature>
<keyword evidence="2" id="KW-0255">Endonuclease</keyword>
<feature type="signal peptide" evidence="5">
    <location>
        <begin position="1"/>
        <end position="22"/>
    </location>
</feature>
<sequence>MVIKKKGSLLIAVFLLLGGCTAVEQPEKTVNQSSEMVSDHATEERENLSSAVDSSDSDIAEKKELTGIVTYVVDGDTFDIKLSNGQEERVRMTLIDTPETKHPRLGVQPFGPEASAFTKKLLTDKKVSLELDVQERDRYGRVLAYVWLDGQLVNEQLIRKGLARVAVFPPNTKYVDRFEEVQQKAREQRMGIWSLEDYVTDRGYNTEIKKEDKAAAPTGDCEIKGNISSSGEKIYHMPGNQSYEVTKPEKIFCTKEEAEAAGFRAAKR</sequence>